<reference evidence="2" key="2">
    <citation type="submission" date="2022-09" db="EMBL/GenBank/DDBJ databases">
        <title>Aerococcus urinae taxonomy study.</title>
        <authorList>
            <person name="Christensen J."/>
            <person name="Senneby E."/>
        </authorList>
    </citation>
    <scope>NUCLEOTIDE SEQUENCE</scope>
    <source>
        <strain evidence="2">LUND-41-B12</strain>
    </source>
</reference>
<sequence>MHEAKKILKDIKRKQNNIKRLTRDIERLREQEATVRTSEISPTKVVTSKYNHHEQKLVNMITLVEHKQKQIMNLVMEIDRELDIIYSLQEPYATMLDLRYIQGQPMKVVAYEVGYGKTQANVLMNQALDNFLKRYKEQIKST</sequence>
<feature type="coiled-coil region" evidence="1">
    <location>
        <begin position="4"/>
        <end position="38"/>
    </location>
</feature>
<organism evidence="2 5">
    <name type="scientific">Aerococcus mictus</name>
    <dbReference type="NCBI Taxonomy" id="2976810"/>
    <lineage>
        <taxon>Bacteria</taxon>
        <taxon>Bacillati</taxon>
        <taxon>Bacillota</taxon>
        <taxon>Bacilli</taxon>
        <taxon>Lactobacillales</taxon>
        <taxon>Aerococcaceae</taxon>
        <taxon>Aerococcus</taxon>
    </lineage>
</organism>
<protein>
    <recommendedName>
        <fullName evidence="6">RNA polymerase sigma-70 region 4 domain-containing protein</fullName>
    </recommendedName>
</protein>
<evidence type="ECO:0000313" key="2">
    <source>
        <dbReference type="EMBL" id="MCY3087955.1"/>
    </source>
</evidence>
<dbReference type="EMBL" id="CP145132">
    <property type="protein sequence ID" value="WWC54740.1"/>
    <property type="molecule type" value="Genomic_DNA"/>
</dbReference>
<evidence type="ECO:0000313" key="5">
    <source>
        <dbReference type="Proteomes" id="UP001069047"/>
    </source>
</evidence>
<evidence type="ECO:0000313" key="4">
    <source>
        <dbReference type="Proteomes" id="UP000250354"/>
    </source>
</evidence>
<reference evidence="3 4" key="1">
    <citation type="journal article" date="2020" name="J. Bacteriol.">
        <title>Aerococcus urinae Isolated from Women with Lower Urinary Tract Symptoms: In Vitro Aggregation and Genome Analysis.</title>
        <authorList>
            <person name="Hilt E.E."/>
            <person name="Putonti C."/>
            <person name="Thomas-White K."/>
            <person name="Lewis A.L."/>
            <person name="Visick K.L."/>
            <person name="Gilbert N.M."/>
            <person name="Wolfe A.J."/>
        </authorList>
    </citation>
    <scope>NUCLEOTIDE SEQUENCE [LARGE SCALE GENOMIC DNA]</scope>
    <source>
        <strain evidence="3 4">UMB1016</strain>
    </source>
</reference>
<keyword evidence="4" id="KW-1185">Reference proteome</keyword>
<dbReference type="Proteomes" id="UP001069047">
    <property type="component" value="Unassembled WGS sequence"/>
</dbReference>
<reference evidence="3" key="3">
    <citation type="submission" date="2024-02" db="EMBL/GenBank/DDBJ databases">
        <authorList>
            <person name="Choi B."/>
        </authorList>
    </citation>
    <scope>NUCLEOTIDE SEQUENCE</scope>
    <source>
        <strain evidence="3">UMB1016</strain>
    </source>
</reference>
<dbReference type="GeneID" id="86859013"/>
<evidence type="ECO:0000313" key="3">
    <source>
        <dbReference type="EMBL" id="WWC54740.1"/>
    </source>
</evidence>
<dbReference type="RefSeq" id="WP_070558828.1">
    <property type="nucleotide sequence ID" value="NZ_CAJHLG010000006.1"/>
</dbReference>
<dbReference type="EMBL" id="JAOTMY010000004">
    <property type="protein sequence ID" value="MCY3087955.1"/>
    <property type="molecule type" value="Genomic_DNA"/>
</dbReference>
<dbReference type="AlphaFoldDB" id="A0A1E9PLM3"/>
<evidence type="ECO:0008006" key="6">
    <source>
        <dbReference type="Google" id="ProtNLM"/>
    </source>
</evidence>
<gene>
    <name evidence="3" type="ORF">DBT44_0000090</name>
    <name evidence="2" type="ORF">ODY61_07535</name>
</gene>
<evidence type="ECO:0000256" key="1">
    <source>
        <dbReference type="SAM" id="Coils"/>
    </source>
</evidence>
<accession>A0A9Q4DFJ1</accession>
<proteinExistence type="predicted"/>
<name>A0A1E9PLM3_9LACT</name>
<keyword evidence="1" id="KW-0175">Coiled coil</keyword>
<dbReference type="Proteomes" id="UP000250354">
    <property type="component" value="Chromosome"/>
</dbReference>
<accession>A0A1E9PLM3</accession>